<dbReference type="Gene3D" id="2.160.10.10">
    <property type="entry name" value="Hexapeptide repeat proteins"/>
    <property type="match status" value="1"/>
</dbReference>
<dbReference type="Pfam" id="PF00132">
    <property type="entry name" value="Hexapep"/>
    <property type="match status" value="1"/>
</dbReference>
<dbReference type="GO" id="GO:0008780">
    <property type="term" value="F:acyl-[acyl-carrier-protein]-UDP-N-acetylglucosamine O-acyltransferase activity"/>
    <property type="evidence" value="ECO:0007669"/>
    <property type="project" value="InterPro"/>
</dbReference>
<keyword evidence="3" id="KW-1185">Reference proteome</keyword>
<evidence type="ECO:0000313" key="2">
    <source>
        <dbReference type="EMBL" id="KAF9615074.1"/>
    </source>
</evidence>
<gene>
    <name evidence="2" type="ORF">IFM89_021645</name>
</gene>
<dbReference type="Proteomes" id="UP000631114">
    <property type="component" value="Unassembled WGS sequence"/>
</dbReference>
<organism evidence="2 3">
    <name type="scientific">Coptis chinensis</name>
    <dbReference type="NCBI Taxonomy" id="261450"/>
    <lineage>
        <taxon>Eukaryota</taxon>
        <taxon>Viridiplantae</taxon>
        <taxon>Streptophyta</taxon>
        <taxon>Embryophyta</taxon>
        <taxon>Tracheophyta</taxon>
        <taxon>Spermatophyta</taxon>
        <taxon>Magnoliopsida</taxon>
        <taxon>Ranunculales</taxon>
        <taxon>Ranunculaceae</taxon>
        <taxon>Coptidoideae</taxon>
        <taxon>Coptis</taxon>
    </lineage>
</organism>
<dbReference type="InterPro" id="IPR001451">
    <property type="entry name" value="Hexapep"/>
</dbReference>
<comment type="caution">
    <text evidence="2">The sequence shown here is derived from an EMBL/GenBank/DDBJ whole genome shotgun (WGS) entry which is preliminary data.</text>
</comment>
<dbReference type="InterPro" id="IPR010137">
    <property type="entry name" value="Lipid_A_LpxA"/>
</dbReference>
<dbReference type="InterPro" id="IPR056729">
    <property type="entry name" value="GMPPB_C"/>
</dbReference>
<dbReference type="Pfam" id="PF25087">
    <property type="entry name" value="GMPPB_C"/>
    <property type="match status" value="1"/>
</dbReference>
<feature type="domain" description="Mannose-1-phosphate guanyltransferase C-terminal" evidence="1">
    <location>
        <begin position="46"/>
        <end position="131"/>
    </location>
</feature>
<evidence type="ECO:0000259" key="1">
    <source>
        <dbReference type="Pfam" id="PF25087"/>
    </source>
</evidence>
<dbReference type="PANTHER" id="PTHR43480">
    <property type="entry name" value="ACYL-[ACYL-CARRIER-PROTEIN]--UDP-N-ACETYLGLUCOSAMINE O-ACYLTRANSFERASE"/>
    <property type="match status" value="1"/>
</dbReference>
<dbReference type="AlphaFoldDB" id="A0A835IDC4"/>
<dbReference type="PANTHER" id="PTHR43480:SF1">
    <property type="entry name" value="ACYL-[ACYL-CARRIER-PROTEIN]--UDP-N-ACETYLGLUCOSAMINE O-ACYLTRANSFERASE, MITOCHONDRIAL-RELATED"/>
    <property type="match status" value="1"/>
</dbReference>
<accession>A0A835IDC4</accession>
<sequence length="245" mass="26384">MFSVVNKSLSSSSILGTRLTRTLTQMHYITTTSTELNLSSSSPSIHPTAIVHPGALIGEDVSIGPFCTVGSNAKIGNGCHLFPSTHIFGHTQLGDRCILMTGAIVGEDLPGSTVIGCNNLIGHHAVVGARCQDLKYKAGDECFLNIGDNNDIREFTSIHRSSNSSDITVIGDNNLLMGSCHIAHDCKVGHNNIFANSTLFAGHVVVEEQSSELANFQVVHSMVQSIRDSFEQNRRGICKSRFWGD</sequence>
<dbReference type="GO" id="GO:0008610">
    <property type="term" value="P:lipid biosynthetic process"/>
    <property type="evidence" value="ECO:0007669"/>
    <property type="project" value="InterPro"/>
</dbReference>
<dbReference type="InterPro" id="IPR011004">
    <property type="entry name" value="Trimer_LpxA-like_sf"/>
</dbReference>
<dbReference type="PIRSF" id="PIRSF000456">
    <property type="entry name" value="UDP-GlcNAc_acltr"/>
    <property type="match status" value="1"/>
</dbReference>
<reference evidence="2 3" key="1">
    <citation type="submission" date="2020-10" db="EMBL/GenBank/DDBJ databases">
        <title>The Coptis chinensis genome and diversification of protoberbering-type alkaloids.</title>
        <authorList>
            <person name="Wang B."/>
            <person name="Shu S."/>
            <person name="Song C."/>
            <person name="Liu Y."/>
        </authorList>
    </citation>
    <scope>NUCLEOTIDE SEQUENCE [LARGE SCALE GENOMIC DNA]</scope>
    <source>
        <strain evidence="2">HL-2020</strain>
        <tissue evidence="2">Leaf</tissue>
    </source>
</reference>
<proteinExistence type="predicted"/>
<evidence type="ECO:0000313" key="3">
    <source>
        <dbReference type="Proteomes" id="UP000631114"/>
    </source>
</evidence>
<dbReference type="SUPFAM" id="SSF51161">
    <property type="entry name" value="Trimeric LpxA-like enzymes"/>
    <property type="match status" value="1"/>
</dbReference>
<dbReference type="OrthoDB" id="25818at2759"/>
<name>A0A835IDC4_9MAGN</name>
<dbReference type="EMBL" id="JADFTS010000003">
    <property type="protein sequence ID" value="KAF9615074.1"/>
    <property type="molecule type" value="Genomic_DNA"/>
</dbReference>
<protein>
    <recommendedName>
        <fullName evidence="1">Mannose-1-phosphate guanyltransferase C-terminal domain-containing protein</fullName>
    </recommendedName>
</protein>